<dbReference type="AlphaFoldDB" id="A0A383B6I7"/>
<feature type="transmembrane region" description="Helical" evidence="1">
    <location>
        <begin position="6"/>
        <end position="24"/>
    </location>
</feature>
<gene>
    <name evidence="2" type="ORF">METZ01_LOCUS468254</name>
</gene>
<keyword evidence="1" id="KW-1133">Transmembrane helix</keyword>
<sequence>KYSLEGRGYGLTIFLVILTTYSAVRLLNGYRWIWGSVLTGAGFCMAVALPSNLFFLVGLAVFTVLAGDLEWKASWLLIEKIFRVSIPFLIMFVLIGIYFLVIYEGLKHGKNLHPLPLDGARIGKITGFLVAPWGFWMYLFFALGAWRLKGANERILFMAVILVPVVLTLGTGVVGFARTYVYWLPFVLFLSAYGMTEIFLWLREKMGIPIYGLGLGFIFLLAFFPAKQITKHYAARAHSGPLVVAGP</sequence>
<feature type="transmembrane region" description="Helical" evidence="1">
    <location>
        <begin position="36"/>
        <end position="66"/>
    </location>
</feature>
<reference evidence="2" key="1">
    <citation type="submission" date="2018-05" db="EMBL/GenBank/DDBJ databases">
        <authorList>
            <person name="Lanie J.A."/>
            <person name="Ng W.-L."/>
            <person name="Kazmierczak K.M."/>
            <person name="Andrzejewski T.M."/>
            <person name="Davidsen T.M."/>
            <person name="Wayne K.J."/>
            <person name="Tettelin H."/>
            <person name="Glass J.I."/>
            <person name="Rusch D."/>
            <person name="Podicherti R."/>
            <person name="Tsui H.-C.T."/>
            <person name="Winkler M.E."/>
        </authorList>
    </citation>
    <scope>NUCLEOTIDE SEQUENCE</scope>
</reference>
<evidence type="ECO:0008006" key="3">
    <source>
        <dbReference type="Google" id="ProtNLM"/>
    </source>
</evidence>
<proteinExistence type="predicted"/>
<feature type="non-terminal residue" evidence="2">
    <location>
        <position position="1"/>
    </location>
</feature>
<keyword evidence="1" id="KW-0812">Transmembrane</keyword>
<feature type="transmembrane region" description="Helical" evidence="1">
    <location>
        <begin position="208"/>
        <end position="226"/>
    </location>
</feature>
<evidence type="ECO:0000256" key="1">
    <source>
        <dbReference type="SAM" id="Phobius"/>
    </source>
</evidence>
<keyword evidence="1" id="KW-0472">Membrane</keyword>
<accession>A0A383B6I7</accession>
<feature type="non-terminal residue" evidence="2">
    <location>
        <position position="247"/>
    </location>
</feature>
<feature type="transmembrane region" description="Helical" evidence="1">
    <location>
        <begin position="127"/>
        <end position="148"/>
    </location>
</feature>
<evidence type="ECO:0000313" key="2">
    <source>
        <dbReference type="EMBL" id="SVE15400.1"/>
    </source>
</evidence>
<feature type="transmembrane region" description="Helical" evidence="1">
    <location>
        <begin position="154"/>
        <end position="174"/>
    </location>
</feature>
<feature type="transmembrane region" description="Helical" evidence="1">
    <location>
        <begin position="181"/>
        <end position="202"/>
    </location>
</feature>
<dbReference type="EMBL" id="UINC01197761">
    <property type="protein sequence ID" value="SVE15400.1"/>
    <property type="molecule type" value="Genomic_DNA"/>
</dbReference>
<feature type="transmembrane region" description="Helical" evidence="1">
    <location>
        <begin position="86"/>
        <end position="106"/>
    </location>
</feature>
<name>A0A383B6I7_9ZZZZ</name>
<protein>
    <recommendedName>
        <fullName evidence="3">Glycosyltransferase RgtA/B/C/D-like domain-containing protein</fullName>
    </recommendedName>
</protein>
<organism evidence="2">
    <name type="scientific">marine metagenome</name>
    <dbReference type="NCBI Taxonomy" id="408172"/>
    <lineage>
        <taxon>unclassified sequences</taxon>
        <taxon>metagenomes</taxon>
        <taxon>ecological metagenomes</taxon>
    </lineage>
</organism>